<keyword evidence="3" id="KW-1185">Reference proteome</keyword>
<dbReference type="KEGG" id="vg:27429733"/>
<dbReference type="Proteomes" id="UP000202962">
    <property type="component" value="Segment"/>
</dbReference>
<keyword evidence="1" id="KW-0472">Membrane</keyword>
<sequence>MKKAIVFCIILSCFIQYTQQQCNNNNCTTTDNYMFINFVLQCATCVLQAIEIFIIIGVAIHKILKK</sequence>
<evidence type="ECO:0000313" key="2">
    <source>
        <dbReference type="EMBL" id="AKR17538.1"/>
    </source>
</evidence>
<accession>A0A162GX63</accession>
<keyword evidence="1" id="KW-0812">Transmembrane</keyword>
<evidence type="ECO:0000313" key="3">
    <source>
        <dbReference type="Proteomes" id="UP000202962"/>
    </source>
</evidence>
<evidence type="ECO:0008006" key="4">
    <source>
        <dbReference type="Google" id="ProtNLM"/>
    </source>
</evidence>
<evidence type="ECO:0000256" key="1">
    <source>
        <dbReference type="SAM" id="Phobius"/>
    </source>
</evidence>
<protein>
    <recommendedName>
        <fullName evidence="4">Transmembrane protein</fullName>
    </recommendedName>
</protein>
<dbReference type="EMBL" id="KR011718">
    <property type="protein sequence ID" value="AKR17538.1"/>
    <property type="molecule type" value="Genomic_DNA"/>
</dbReference>
<dbReference type="GeneID" id="27429733"/>
<keyword evidence="1" id="KW-1133">Transmembrane helix</keyword>
<feature type="transmembrane region" description="Helical" evidence="1">
    <location>
        <begin position="36"/>
        <end position="60"/>
    </location>
</feature>
<name>A0A162GX63_9BBAC</name>
<proteinExistence type="predicted"/>
<reference evidence="2 3" key="1">
    <citation type="submission" date="2015-03" db="EMBL/GenBank/DDBJ databases">
        <title>The complete genome sequence of Mocis sp. granulovirus.</title>
        <authorList>
            <person name="Ardisson-Araujo D.M.P."/>
            <person name="Melo F.L."/>
            <person name="Sosa-Gomez D.R."/>
            <person name="Ribeiro B.M."/>
        </authorList>
    </citation>
    <scope>NUCLEOTIDE SEQUENCE [LARGE SCALE GENOMIC DNA]</scope>
    <source>
        <strain evidence="2">Southern Brazil</strain>
    </source>
</reference>
<dbReference type="RefSeq" id="YP_009249971.1">
    <property type="nucleotide sequence ID" value="NC_029996.1"/>
</dbReference>
<organism evidence="2 3">
    <name type="scientific">Mocis latipes granulovirus</name>
    <dbReference type="NCBI Taxonomy" id="2072024"/>
    <lineage>
        <taxon>Viruses</taxon>
        <taxon>Viruses incertae sedis</taxon>
        <taxon>Naldaviricetes</taxon>
        <taxon>Lefavirales</taxon>
        <taxon>Baculoviridae</taxon>
        <taxon>Betabaculovirus</taxon>
        <taxon>Betabaculovirus molatipedis</taxon>
    </lineage>
</organism>